<dbReference type="GO" id="GO:0030276">
    <property type="term" value="F:clathrin binding"/>
    <property type="evidence" value="ECO:0007669"/>
    <property type="project" value="TreeGrafter"/>
</dbReference>
<evidence type="ECO:0000259" key="4">
    <source>
        <dbReference type="PROSITE" id="PS50076"/>
    </source>
</evidence>
<dbReference type="PROSITE" id="PS50005">
    <property type="entry name" value="TPR"/>
    <property type="match status" value="1"/>
</dbReference>
<dbReference type="AlphaFoldDB" id="A0A1Y2I0R2"/>
<feature type="region of interest" description="Disordered" evidence="2">
    <location>
        <begin position="230"/>
        <end position="249"/>
    </location>
</feature>
<protein>
    <recommendedName>
        <fullName evidence="7">J domain-containing protein</fullName>
    </recommendedName>
</protein>
<dbReference type="PANTHER" id="PTHR23172">
    <property type="entry name" value="AUXILIN/CYCLIN G-ASSOCIATED KINASE-RELATED"/>
    <property type="match status" value="1"/>
</dbReference>
<dbReference type="GO" id="GO:0031982">
    <property type="term" value="C:vesicle"/>
    <property type="evidence" value="ECO:0007669"/>
    <property type="project" value="TreeGrafter"/>
</dbReference>
<feature type="region of interest" description="Disordered" evidence="2">
    <location>
        <begin position="675"/>
        <end position="696"/>
    </location>
</feature>
<dbReference type="InterPro" id="IPR011990">
    <property type="entry name" value="TPR-like_helical_dom_sf"/>
</dbReference>
<dbReference type="InterPro" id="IPR009060">
    <property type="entry name" value="UBA-like_sf"/>
</dbReference>
<organism evidence="5 6">
    <name type="scientific">Catenaria anguillulae PL171</name>
    <dbReference type="NCBI Taxonomy" id="765915"/>
    <lineage>
        <taxon>Eukaryota</taxon>
        <taxon>Fungi</taxon>
        <taxon>Fungi incertae sedis</taxon>
        <taxon>Blastocladiomycota</taxon>
        <taxon>Blastocladiomycetes</taxon>
        <taxon>Blastocladiales</taxon>
        <taxon>Catenariaceae</taxon>
        <taxon>Catenaria</taxon>
    </lineage>
</organism>
<evidence type="ECO:0000313" key="6">
    <source>
        <dbReference type="Proteomes" id="UP000193411"/>
    </source>
</evidence>
<gene>
    <name evidence="5" type="ORF">BCR44DRAFT_1426780</name>
</gene>
<dbReference type="Gene3D" id="1.10.8.10">
    <property type="entry name" value="DNA helicase RuvA subunit, C-terminal domain"/>
    <property type="match status" value="1"/>
</dbReference>
<dbReference type="CDD" id="cd06257">
    <property type="entry name" value="DnaJ"/>
    <property type="match status" value="1"/>
</dbReference>
<dbReference type="SUPFAM" id="SSF46565">
    <property type="entry name" value="Chaperone J-domain"/>
    <property type="match status" value="1"/>
</dbReference>
<dbReference type="InterPro" id="IPR019734">
    <property type="entry name" value="TPR_rpt"/>
</dbReference>
<dbReference type="GO" id="GO:0072583">
    <property type="term" value="P:clathrin-dependent endocytosis"/>
    <property type="evidence" value="ECO:0007669"/>
    <property type="project" value="TreeGrafter"/>
</dbReference>
<feature type="compositionally biased region" description="Low complexity" evidence="2">
    <location>
        <begin position="294"/>
        <end position="314"/>
    </location>
</feature>
<dbReference type="InterPro" id="IPR001623">
    <property type="entry name" value="DnaJ_domain"/>
</dbReference>
<keyword evidence="1" id="KW-0802">TPR repeat</keyword>
<dbReference type="STRING" id="765915.A0A1Y2I0R2"/>
<dbReference type="InterPro" id="IPR036869">
    <property type="entry name" value="J_dom_sf"/>
</dbReference>
<evidence type="ECO:0000259" key="3">
    <source>
        <dbReference type="PROSITE" id="PS50030"/>
    </source>
</evidence>
<feature type="region of interest" description="Disordered" evidence="2">
    <location>
        <begin position="443"/>
        <end position="503"/>
    </location>
</feature>
<dbReference type="Gene3D" id="1.10.287.110">
    <property type="entry name" value="DnaJ domain"/>
    <property type="match status" value="1"/>
</dbReference>
<evidence type="ECO:0000256" key="1">
    <source>
        <dbReference type="PROSITE-ProRule" id="PRU00339"/>
    </source>
</evidence>
<evidence type="ECO:0008006" key="7">
    <source>
        <dbReference type="Google" id="ProtNLM"/>
    </source>
</evidence>
<dbReference type="PANTHER" id="PTHR23172:SF19">
    <property type="entry name" value="J DOMAIN-CONTAINING PROTEIN"/>
    <property type="match status" value="1"/>
</dbReference>
<dbReference type="Gene3D" id="1.25.40.10">
    <property type="entry name" value="Tetratricopeptide repeat domain"/>
    <property type="match status" value="1"/>
</dbReference>
<evidence type="ECO:0000256" key="2">
    <source>
        <dbReference type="SAM" id="MobiDB-lite"/>
    </source>
</evidence>
<dbReference type="OrthoDB" id="1717591at2759"/>
<feature type="region of interest" description="Disordered" evidence="2">
    <location>
        <begin position="21"/>
        <end position="44"/>
    </location>
</feature>
<dbReference type="GO" id="GO:0005737">
    <property type="term" value="C:cytoplasm"/>
    <property type="evidence" value="ECO:0007669"/>
    <property type="project" value="TreeGrafter"/>
</dbReference>
<dbReference type="GO" id="GO:0072318">
    <property type="term" value="P:clathrin coat disassembly"/>
    <property type="evidence" value="ECO:0007669"/>
    <property type="project" value="TreeGrafter"/>
</dbReference>
<name>A0A1Y2I0R2_9FUNG</name>
<dbReference type="InterPro" id="IPR015940">
    <property type="entry name" value="UBA"/>
</dbReference>
<dbReference type="SMART" id="SM00028">
    <property type="entry name" value="TPR"/>
    <property type="match status" value="3"/>
</dbReference>
<reference evidence="5 6" key="1">
    <citation type="submission" date="2016-07" db="EMBL/GenBank/DDBJ databases">
        <title>Pervasive Adenine N6-methylation of Active Genes in Fungi.</title>
        <authorList>
            <consortium name="DOE Joint Genome Institute"/>
            <person name="Mondo S.J."/>
            <person name="Dannebaum R.O."/>
            <person name="Kuo R.C."/>
            <person name="Labutti K."/>
            <person name="Haridas S."/>
            <person name="Kuo A."/>
            <person name="Salamov A."/>
            <person name="Ahrendt S.R."/>
            <person name="Lipzen A."/>
            <person name="Sullivan W."/>
            <person name="Andreopoulos W.B."/>
            <person name="Clum A."/>
            <person name="Lindquist E."/>
            <person name="Daum C."/>
            <person name="Ramamoorthy G.K."/>
            <person name="Gryganskyi A."/>
            <person name="Culley D."/>
            <person name="Magnuson J.K."/>
            <person name="James T.Y."/>
            <person name="O'Malley M.A."/>
            <person name="Stajich J.E."/>
            <person name="Spatafora J.W."/>
            <person name="Visel A."/>
            <person name="Grigoriev I.V."/>
        </authorList>
    </citation>
    <scope>NUCLEOTIDE SEQUENCE [LARGE SCALE GENOMIC DNA]</scope>
    <source>
        <strain evidence="5 6">PL171</strain>
    </source>
</reference>
<dbReference type="SUPFAM" id="SSF46934">
    <property type="entry name" value="UBA-like"/>
    <property type="match status" value="1"/>
</dbReference>
<feature type="repeat" description="TPR" evidence="1">
    <location>
        <begin position="533"/>
        <end position="566"/>
    </location>
</feature>
<dbReference type="PROSITE" id="PS50030">
    <property type="entry name" value="UBA"/>
    <property type="match status" value="1"/>
</dbReference>
<feature type="region of interest" description="Disordered" evidence="2">
    <location>
        <begin position="256"/>
        <end position="359"/>
    </location>
</feature>
<dbReference type="Proteomes" id="UP000193411">
    <property type="component" value="Unassembled WGS sequence"/>
</dbReference>
<accession>A0A1Y2I0R2</accession>
<feature type="compositionally biased region" description="Low complexity" evidence="2">
    <location>
        <begin position="256"/>
        <end position="279"/>
    </location>
</feature>
<feature type="compositionally biased region" description="Gly residues" evidence="2">
    <location>
        <begin position="443"/>
        <end position="454"/>
    </location>
</feature>
<proteinExistence type="predicted"/>
<sequence length="823" mass="84841">MQLSEAYLTISTSVYRPTSRFPARSRLATSPPKASRPSPRHPKMDDLADLVWQSAGVKKPAASTAQGVPLSQLASANAGQCPMAPIAHERYFWFESAVAGPTVSPSSVSAMPSMTPPPTMSTPQYSPSSISRSSTPGPGGVSALGLSGAPNGSSISGGGGDPFGNLVSFATTQQQQQHVYATVPQPQIRSNTPVGVANPSLVAAKPVAASATNKTSLGGADLSFLDSLGTGSSTTPSQQTAASSAFPAFPAPNSSFPPLAASKPSSPPTASLSSNAAAPTDPWDALLSGGGGSSTSAANSSGSQSAPSAPASTTHDVQLLDDFFGPPKPKPATPPSLQLHPRCLNPHPNRPHPAASGSAFDRGFDPVMSAEALRASGGNTELAVEMILSDTSSRRSTAASSGLQGGGAVKGGRVKEQGARAVLADVVSVVQTKIEQLNVAGAGAGAGRAAGGRYGSDERGGWGDQDQHDVPNGYRPYSDSGPTSPPPARQAAVAPAAPATAPKPGRSTCGSACSCCQGAPTPIPCTAMVWEEVQHHKTLGNDAYKRGQYHDAVAEYAKAISLLPANHLALIPLYNNRAAAELKTGEYKECVADTEAVYAVVSYYGGVQGDDKVVDVASDTTVTYADCIKALLRQAAALEAMEKYQQAKDVYAGVVAQDTRNKVAMDGMARCSRALAPKPADKPDPPAPAPVATAHGTHEVAQSAAVQEMRAAGKLAEAEADKAFEIKDEIDARVLAWKKGKETNLRALLSSLDTIVWPQLGLASPALSELITPQQVKIKYMKAIAKLHPDKLKTDDVAHKMVANAAFAALNEAWDAFRAQNGM</sequence>
<keyword evidence="6" id="KW-1185">Reference proteome</keyword>
<feature type="domain" description="J" evidence="4">
    <location>
        <begin position="755"/>
        <end position="822"/>
    </location>
</feature>
<feature type="compositionally biased region" description="Low complexity" evidence="2">
    <location>
        <begin position="489"/>
        <end position="503"/>
    </location>
</feature>
<feature type="domain" description="UBA" evidence="3">
    <location>
        <begin position="363"/>
        <end position="390"/>
    </location>
</feature>
<feature type="region of interest" description="Disordered" evidence="2">
    <location>
        <begin position="104"/>
        <end position="160"/>
    </location>
</feature>
<comment type="caution">
    <text evidence="5">The sequence shown here is derived from an EMBL/GenBank/DDBJ whole genome shotgun (WGS) entry which is preliminary data.</text>
</comment>
<evidence type="ECO:0000313" key="5">
    <source>
        <dbReference type="EMBL" id="ORZ39561.1"/>
    </source>
</evidence>
<dbReference type="PROSITE" id="PS50076">
    <property type="entry name" value="DNAJ_2"/>
    <property type="match status" value="1"/>
</dbReference>
<dbReference type="SUPFAM" id="SSF48452">
    <property type="entry name" value="TPR-like"/>
    <property type="match status" value="1"/>
</dbReference>
<feature type="compositionally biased region" description="Basic and acidic residues" evidence="2">
    <location>
        <begin position="455"/>
        <end position="469"/>
    </location>
</feature>
<feature type="compositionally biased region" description="Low complexity" evidence="2">
    <location>
        <begin position="104"/>
        <end position="113"/>
    </location>
</feature>
<dbReference type="EMBL" id="MCFL01000005">
    <property type="protein sequence ID" value="ORZ39561.1"/>
    <property type="molecule type" value="Genomic_DNA"/>
</dbReference>
<feature type="compositionally biased region" description="Low complexity" evidence="2">
    <location>
        <begin position="121"/>
        <end position="136"/>
    </location>
</feature>
<dbReference type="FunFam" id="1.10.287.110:FF:000002">
    <property type="entry name" value="putative tyrosine-protein phosphatase auxilin isoform X2"/>
    <property type="match status" value="1"/>
</dbReference>